<accession>A0AAP3XSI2</accession>
<sequence>MIARSDDTTFGILQSRIHELWTLRLCTWLGVGNDPRYTPSTTFETFLFPGGLTPNIPSEDYRNDPRARRIAEAARQLNA</sequence>
<evidence type="ECO:0000313" key="1">
    <source>
        <dbReference type="EMBL" id="MDF1587209.1"/>
    </source>
</evidence>
<gene>
    <name evidence="1" type="ORF">PZ740_12550</name>
</gene>
<reference evidence="1 2" key="1">
    <citation type="submission" date="2023-03" db="EMBL/GenBank/DDBJ databases">
        <title>YIM 152171 draft genome.</title>
        <authorList>
            <person name="Yang Z."/>
        </authorList>
    </citation>
    <scope>NUCLEOTIDE SEQUENCE [LARGE SCALE GENOMIC DNA]</scope>
    <source>
        <strain evidence="1 2">YIM 152171</strain>
    </source>
</reference>
<dbReference type="AlphaFoldDB" id="A0AAP3XSI2"/>
<keyword evidence="2" id="KW-1185">Reference proteome</keyword>
<dbReference type="RefSeq" id="WP_327789628.1">
    <property type="nucleotide sequence ID" value="NZ_JARGEQ010000126.1"/>
</dbReference>
<evidence type="ECO:0000313" key="2">
    <source>
        <dbReference type="Proteomes" id="UP001301140"/>
    </source>
</evidence>
<name>A0AAP3XSI2_9PROT</name>
<comment type="caution">
    <text evidence="1">The sequence shown here is derived from an EMBL/GenBank/DDBJ whole genome shotgun (WGS) entry which is preliminary data.</text>
</comment>
<dbReference type="EMBL" id="JARGEQ010000126">
    <property type="protein sequence ID" value="MDF1587209.1"/>
    <property type="molecule type" value="Genomic_DNA"/>
</dbReference>
<protein>
    <submittedName>
        <fullName evidence="1">Uncharacterized protein</fullName>
    </submittedName>
</protein>
<proteinExistence type="predicted"/>
<organism evidence="1 2">
    <name type="scientific">Marinimicrococcus flavescens</name>
    <dbReference type="NCBI Taxonomy" id="3031815"/>
    <lineage>
        <taxon>Bacteria</taxon>
        <taxon>Pseudomonadati</taxon>
        <taxon>Pseudomonadota</taxon>
        <taxon>Alphaproteobacteria</taxon>
        <taxon>Geminicoccales</taxon>
        <taxon>Geminicoccaceae</taxon>
        <taxon>Marinimicrococcus</taxon>
    </lineage>
</organism>
<dbReference type="Proteomes" id="UP001301140">
    <property type="component" value="Unassembled WGS sequence"/>
</dbReference>